<gene>
    <name evidence="5" type="ORF">GSMUA_183860.1</name>
</gene>
<reference evidence="6" key="2">
    <citation type="submission" date="2021-05" db="UniProtKB">
        <authorList>
            <consortium name="EnsemblPlants"/>
        </authorList>
    </citation>
    <scope>IDENTIFICATION</scope>
    <source>
        <strain evidence="6">subsp. malaccensis</strain>
    </source>
</reference>
<dbReference type="PROSITE" id="PS00018">
    <property type="entry name" value="EF_HAND_1"/>
    <property type="match status" value="4"/>
</dbReference>
<feature type="transmembrane region" description="Helical" evidence="3">
    <location>
        <begin position="6"/>
        <end position="26"/>
    </location>
</feature>
<dbReference type="SUPFAM" id="SSF47473">
    <property type="entry name" value="EF-hand"/>
    <property type="match status" value="2"/>
</dbReference>
<evidence type="ECO:0000313" key="5">
    <source>
        <dbReference type="EMBL" id="CAG1848591.1"/>
    </source>
</evidence>
<dbReference type="EMBL" id="HG996471">
    <property type="protein sequence ID" value="CAG1848591.1"/>
    <property type="molecule type" value="Genomic_DNA"/>
</dbReference>
<dbReference type="PANTHER" id="PTHR10827">
    <property type="entry name" value="RETICULOCALBIN"/>
    <property type="match status" value="1"/>
</dbReference>
<dbReference type="Gramene" id="Ma06_t37680.1">
    <property type="protein sequence ID" value="Ma06_p37680.1"/>
    <property type="gene ID" value="Ma06_g37680"/>
</dbReference>
<dbReference type="Proteomes" id="UP000012960">
    <property type="component" value="Unplaced"/>
</dbReference>
<keyword evidence="3" id="KW-0472">Membrane</keyword>
<evidence type="ECO:0000256" key="2">
    <source>
        <dbReference type="SAM" id="MobiDB-lite"/>
    </source>
</evidence>
<dbReference type="InterPro" id="IPR002048">
    <property type="entry name" value="EF_hand_dom"/>
</dbReference>
<feature type="domain" description="EF-hand" evidence="4">
    <location>
        <begin position="146"/>
        <end position="181"/>
    </location>
</feature>
<dbReference type="PANTHER" id="PTHR10827:SF101">
    <property type="entry name" value="CALCIUM-BINDING EF HAND FAMILY PROTEIN"/>
    <property type="match status" value="1"/>
</dbReference>
<evidence type="ECO:0000313" key="6">
    <source>
        <dbReference type="EnsemblPlants" id="Ma06_p37680.1"/>
    </source>
</evidence>
<accession>A0A804JPV4</accession>
<dbReference type="EnsemblPlants" id="Ma06_t37680.1">
    <property type="protein sequence ID" value="Ma06_p37680.1"/>
    <property type="gene ID" value="Ma06_g37680"/>
</dbReference>
<proteinExistence type="predicted"/>
<evidence type="ECO:0000259" key="4">
    <source>
        <dbReference type="PROSITE" id="PS50222"/>
    </source>
</evidence>
<dbReference type="OrthoDB" id="293868at2759"/>
<name>A0A804JPV4_MUSAM</name>
<dbReference type="GO" id="GO:0005509">
    <property type="term" value="F:calcium ion binding"/>
    <property type="evidence" value="ECO:0000318"/>
    <property type="project" value="GO_Central"/>
</dbReference>
<evidence type="ECO:0000256" key="1">
    <source>
        <dbReference type="ARBA" id="ARBA00022837"/>
    </source>
</evidence>
<dbReference type="InterPro" id="IPR011992">
    <property type="entry name" value="EF-hand-dom_pair"/>
</dbReference>
<feature type="compositionally biased region" description="Polar residues" evidence="2">
    <location>
        <begin position="45"/>
        <end position="55"/>
    </location>
</feature>
<dbReference type="PROSITE" id="PS50222">
    <property type="entry name" value="EF_HAND_2"/>
    <property type="match status" value="3"/>
</dbReference>
<dbReference type="FunFam" id="1.10.238.10:FF:000328">
    <property type="entry name" value="Calcium-binding EF hand family protein"/>
    <property type="match status" value="1"/>
</dbReference>
<feature type="compositionally biased region" description="Basic residues" evidence="2">
    <location>
        <begin position="30"/>
        <end position="44"/>
    </location>
</feature>
<dbReference type="GO" id="GO:0005783">
    <property type="term" value="C:endoplasmic reticulum"/>
    <property type="evidence" value="ECO:0000318"/>
    <property type="project" value="GO_Central"/>
</dbReference>
<dbReference type="KEGG" id="mus:103990018"/>
<feature type="region of interest" description="Disordered" evidence="2">
    <location>
        <begin position="29"/>
        <end position="55"/>
    </location>
</feature>
<dbReference type="OMA" id="NETTISW"/>
<feature type="domain" description="EF-hand" evidence="4">
    <location>
        <begin position="191"/>
        <end position="217"/>
    </location>
</feature>
<protein>
    <submittedName>
        <fullName evidence="5">(wild Malaysian banana) hypothetical protein</fullName>
    </submittedName>
</protein>
<dbReference type="SMART" id="SM00054">
    <property type="entry name" value="EFh"/>
    <property type="match status" value="4"/>
</dbReference>
<evidence type="ECO:0000256" key="3">
    <source>
        <dbReference type="SAM" id="Phobius"/>
    </source>
</evidence>
<reference evidence="5" key="1">
    <citation type="submission" date="2021-03" db="EMBL/GenBank/DDBJ databases">
        <authorList>
            <consortium name="Genoscope - CEA"/>
            <person name="William W."/>
        </authorList>
    </citation>
    <scope>NUCLEOTIDE SEQUENCE</scope>
    <source>
        <strain evidence="5">Doubled-haploid Pahang</strain>
    </source>
</reference>
<dbReference type="AlphaFoldDB" id="A0A804JPV4"/>
<keyword evidence="1" id="KW-0106">Calcium</keyword>
<organism evidence="6 7">
    <name type="scientific">Musa acuminata subsp. malaccensis</name>
    <name type="common">Wild banana</name>
    <name type="synonym">Musa malaccensis</name>
    <dbReference type="NCBI Taxonomy" id="214687"/>
    <lineage>
        <taxon>Eukaryota</taxon>
        <taxon>Viridiplantae</taxon>
        <taxon>Streptophyta</taxon>
        <taxon>Embryophyta</taxon>
        <taxon>Tracheophyta</taxon>
        <taxon>Spermatophyta</taxon>
        <taxon>Magnoliopsida</taxon>
        <taxon>Liliopsida</taxon>
        <taxon>Zingiberales</taxon>
        <taxon>Musaceae</taxon>
        <taxon>Musa</taxon>
    </lineage>
</organism>
<keyword evidence="7" id="KW-1185">Reference proteome</keyword>
<dbReference type="InterPro" id="IPR018247">
    <property type="entry name" value="EF_Hand_1_Ca_BS"/>
</dbReference>
<feature type="domain" description="EF-hand" evidence="4">
    <location>
        <begin position="273"/>
        <end position="300"/>
    </location>
</feature>
<keyword evidence="3" id="KW-0812">Transmembrane</keyword>
<dbReference type="Gene3D" id="1.10.238.10">
    <property type="entry name" value="EF-hand"/>
    <property type="match status" value="3"/>
</dbReference>
<sequence>MAKPSAATILIYATAALLTLLLLASVPPRTPRRHRQHHHRRLKLSHNTSSASSHHQIPFDPIIADIERRREARQWEGDHFRLPHHEESQPEWDDFFDPKDYVDGEDRFNITHRIVVLFPRIDVGPADGFVSSTELAEWNFQQAAHQAIHRSGRELELCDSNGDGFVSFEEYRQSVKASPVDETGWWKEDHFNASDTDGNGLLNLTEFNDFLHPADSGNPKLIQWLCKEEIRQKDGDEDGKLNFKEYFVGLFDSIRDDDGPYNHSATLGQEKMLFSRLDQDNDGFLSGDDLVGVIGKIHHSERYYAKQQADYALSEADSDRDSQLSLKEMIEHPYVFYSSIFSDDEDEDFDDFDYHDEFR</sequence>
<evidence type="ECO:0000313" key="7">
    <source>
        <dbReference type="Proteomes" id="UP000012960"/>
    </source>
</evidence>
<keyword evidence="3" id="KW-1133">Transmembrane helix</keyword>